<dbReference type="Proteomes" id="UP000294850">
    <property type="component" value="Unassembled WGS sequence"/>
</dbReference>
<keyword evidence="2" id="KW-1185">Reference proteome</keyword>
<sequence>MVDTAFVLATFLEIIDSEAYGVIKTSVLPKLEDADEFVSKNYCARVISDDLNKSFDQRAYSGDSFDKLYVKLAKVYFSKLDSARTVRDVNEFIFSGLGRRDARLDKLLTDLKDVLSRLATRDTQLSSKEIELAAPYWAKKNLQWLTISPGIGINAYKTYGRDEKNQVIDPKNTTFLTPKVAGWYSFYSVLEKASRLYRIGIEGIVANNLKDFKEIKYYERDTLLIEPNGNAVISEETTSGIFRDQASKKGYKFIVNLRGEFYLLPKKNFIPGLSVKTGFVRSGMLETDKRRFEIQIGTIINIFNKEKNKPVLTLQPYFSMDNLLKQQEKTRQGLVRNLRGSEKLSAGMLLGLPIQGLLSVKD</sequence>
<protein>
    <submittedName>
        <fullName evidence="1">Uncharacterized protein</fullName>
    </submittedName>
</protein>
<accession>A0A4R5DMT6</accession>
<reference evidence="1 2" key="1">
    <citation type="submission" date="2019-03" db="EMBL/GenBank/DDBJ databases">
        <title>Dyadobacter AR-3-6 sp. nov., isolated from arctic soil.</title>
        <authorList>
            <person name="Chaudhary D.K."/>
        </authorList>
    </citation>
    <scope>NUCLEOTIDE SEQUENCE [LARGE SCALE GENOMIC DNA]</scope>
    <source>
        <strain evidence="1 2">AR-3-6</strain>
    </source>
</reference>
<proteinExistence type="predicted"/>
<dbReference type="AlphaFoldDB" id="A0A4R5DMT6"/>
<dbReference type="EMBL" id="SMFL01000005">
    <property type="protein sequence ID" value="TDE14837.1"/>
    <property type="molecule type" value="Genomic_DNA"/>
</dbReference>
<comment type="caution">
    <text evidence="1">The sequence shown here is derived from an EMBL/GenBank/DDBJ whole genome shotgun (WGS) entry which is preliminary data.</text>
</comment>
<organism evidence="1 2">
    <name type="scientific">Dyadobacter psychrotolerans</name>
    <dbReference type="NCBI Taxonomy" id="2541721"/>
    <lineage>
        <taxon>Bacteria</taxon>
        <taxon>Pseudomonadati</taxon>
        <taxon>Bacteroidota</taxon>
        <taxon>Cytophagia</taxon>
        <taxon>Cytophagales</taxon>
        <taxon>Spirosomataceae</taxon>
        <taxon>Dyadobacter</taxon>
    </lineage>
</organism>
<gene>
    <name evidence="1" type="ORF">E0F88_16790</name>
</gene>
<name>A0A4R5DMT6_9BACT</name>
<evidence type="ECO:0000313" key="2">
    <source>
        <dbReference type="Proteomes" id="UP000294850"/>
    </source>
</evidence>
<dbReference type="OrthoDB" id="1446396at2"/>
<dbReference type="RefSeq" id="WP_131959421.1">
    <property type="nucleotide sequence ID" value="NZ_SMFL01000005.1"/>
</dbReference>
<evidence type="ECO:0000313" key="1">
    <source>
        <dbReference type="EMBL" id="TDE14837.1"/>
    </source>
</evidence>